<dbReference type="Pfam" id="PF01636">
    <property type="entry name" value="APH"/>
    <property type="match status" value="1"/>
</dbReference>
<dbReference type="Gene3D" id="3.90.1200.10">
    <property type="match status" value="1"/>
</dbReference>
<dbReference type="AlphaFoldDB" id="A0A099F1N0"/>
<dbReference type="SUPFAM" id="SSF56112">
    <property type="entry name" value="Protein kinase-like (PK-like)"/>
    <property type="match status" value="1"/>
</dbReference>
<dbReference type="STRING" id="376733.SAMN04487972_1142"/>
<reference evidence="3 4" key="2">
    <citation type="submission" date="2014-10" db="EMBL/GenBank/DDBJ databases">
        <title>Paracoccus sanguinis sp. nov., isolated from clinical specimens of New York State patients.</title>
        <authorList>
            <person name="Mingle L.A."/>
            <person name="Cole J.A."/>
            <person name="Lapierre P."/>
            <person name="Musser K.A."/>
        </authorList>
    </citation>
    <scope>NUCLEOTIDE SEQUENCE [LARGE SCALE GENOMIC DNA]</scope>
    <source>
        <strain evidence="3 4">JCM 14014</strain>
    </source>
</reference>
<name>A0A099F1N0_9RHOB</name>
<proteinExistence type="predicted"/>
<evidence type="ECO:0000256" key="1">
    <source>
        <dbReference type="SAM" id="Phobius"/>
    </source>
</evidence>
<dbReference type="Proteomes" id="UP000029846">
    <property type="component" value="Unassembled WGS sequence"/>
</dbReference>
<accession>A0A099F1N0</accession>
<gene>
    <name evidence="3" type="ORF">IT41_11740</name>
</gene>
<keyword evidence="4" id="KW-1185">Reference proteome</keyword>
<sequence>MPPRPPNVVRLKVDLPQLAGAQYVRLLRDRPMHMVCEIRLHGKPAYLKLFRNGDPADTVRRTEARLHEAAQALGQGQDAVVLPLHSVPDQGVLVLEAAPGAPSATVLASARATRRAWLLGRIGSWLLRLTAPSRERGTFGPRFWLTMAEERLLTAEGDWIDRELVAGHMAQLRAEAFQLRGASVERAASHGDLTPDNIFWDETTGRMTGIDMQGGAMIPVALDIARLLAWLEGRRPSPAAETIDGIAAADFDALVSVPGLLAEDQRPILRFLIGVMMLGYYLYCPRQPRRRGLLAEAMRNWIR</sequence>
<feature type="transmembrane region" description="Helical" evidence="1">
    <location>
        <begin position="268"/>
        <end position="284"/>
    </location>
</feature>
<dbReference type="eggNOG" id="COG2334">
    <property type="taxonomic scope" value="Bacteria"/>
</dbReference>
<evidence type="ECO:0000259" key="2">
    <source>
        <dbReference type="Pfam" id="PF01636"/>
    </source>
</evidence>
<reference evidence="3 4" key="1">
    <citation type="submission" date="2014-09" db="EMBL/GenBank/DDBJ databases">
        <authorList>
            <person name="McGinnis J.M."/>
            <person name="Wolfgang W.J."/>
        </authorList>
    </citation>
    <scope>NUCLEOTIDE SEQUENCE [LARGE SCALE GENOMIC DNA]</scope>
    <source>
        <strain evidence="3 4">JCM 14014</strain>
    </source>
</reference>
<organism evidence="3 4">
    <name type="scientific">Paracoccus halophilus</name>
    <dbReference type="NCBI Taxonomy" id="376733"/>
    <lineage>
        <taxon>Bacteria</taxon>
        <taxon>Pseudomonadati</taxon>
        <taxon>Pseudomonadota</taxon>
        <taxon>Alphaproteobacteria</taxon>
        <taxon>Rhodobacterales</taxon>
        <taxon>Paracoccaceae</taxon>
        <taxon>Paracoccus</taxon>
    </lineage>
</organism>
<dbReference type="EMBL" id="JRKN01000014">
    <property type="protein sequence ID" value="KGJ04173.1"/>
    <property type="molecule type" value="Genomic_DNA"/>
</dbReference>
<evidence type="ECO:0000313" key="4">
    <source>
        <dbReference type="Proteomes" id="UP000029846"/>
    </source>
</evidence>
<keyword evidence="1" id="KW-1133">Transmembrane helix</keyword>
<evidence type="ECO:0000313" key="3">
    <source>
        <dbReference type="EMBL" id="KGJ04173.1"/>
    </source>
</evidence>
<keyword evidence="1" id="KW-0472">Membrane</keyword>
<comment type="caution">
    <text evidence="3">The sequence shown here is derived from an EMBL/GenBank/DDBJ whole genome shotgun (WGS) entry which is preliminary data.</text>
</comment>
<feature type="domain" description="Aminoglycoside phosphotransferase" evidence="2">
    <location>
        <begin position="43"/>
        <end position="245"/>
    </location>
</feature>
<keyword evidence="1" id="KW-0812">Transmembrane</keyword>
<dbReference type="InterPro" id="IPR011009">
    <property type="entry name" value="Kinase-like_dom_sf"/>
</dbReference>
<dbReference type="InterPro" id="IPR002575">
    <property type="entry name" value="Aminoglycoside_PTrfase"/>
</dbReference>
<protein>
    <recommendedName>
        <fullName evidence="2">Aminoglycoside phosphotransferase domain-containing protein</fullName>
    </recommendedName>
</protein>